<dbReference type="SUPFAM" id="SSF56176">
    <property type="entry name" value="FAD-binding/transporter-associated domain-like"/>
    <property type="match status" value="1"/>
</dbReference>
<dbReference type="PROSITE" id="PS51387">
    <property type="entry name" value="FAD_PCMH"/>
    <property type="match status" value="1"/>
</dbReference>
<accession>A0AAJ0EKL2</accession>
<keyword evidence="4" id="KW-0274">FAD</keyword>
<evidence type="ECO:0000256" key="1">
    <source>
        <dbReference type="ARBA" id="ARBA00001974"/>
    </source>
</evidence>
<dbReference type="Gene3D" id="3.40.462.20">
    <property type="match status" value="1"/>
</dbReference>
<dbReference type="InterPro" id="IPR016166">
    <property type="entry name" value="FAD-bd_PCMH"/>
</dbReference>
<feature type="domain" description="FAD-binding PCMH-type" evidence="6">
    <location>
        <begin position="40"/>
        <end position="214"/>
    </location>
</feature>
<evidence type="ECO:0000256" key="5">
    <source>
        <dbReference type="ARBA" id="ARBA00023002"/>
    </source>
</evidence>
<dbReference type="Proteomes" id="UP001243989">
    <property type="component" value="Unassembled WGS sequence"/>
</dbReference>
<dbReference type="RefSeq" id="XP_060448607.1">
    <property type="nucleotide sequence ID" value="XM_060583857.1"/>
</dbReference>
<dbReference type="InterPro" id="IPR016169">
    <property type="entry name" value="FAD-bd_PCMH_sub2"/>
</dbReference>
<evidence type="ECO:0000256" key="3">
    <source>
        <dbReference type="ARBA" id="ARBA00022630"/>
    </source>
</evidence>
<dbReference type="Pfam" id="PF08031">
    <property type="entry name" value="BBE"/>
    <property type="match status" value="1"/>
</dbReference>
<dbReference type="PANTHER" id="PTHR42973:SF9">
    <property type="entry name" value="FAD-BINDING PCMH-TYPE DOMAIN-CONTAINING PROTEIN-RELATED"/>
    <property type="match status" value="1"/>
</dbReference>
<dbReference type="AlphaFoldDB" id="A0AAJ0EKL2"/>
<dbReference type="InterPro" id="IPR006094">
    <property type="entry name" value="Oxid_FAD_bind_N"/>
</dbReference>
<evidence type="ECO:0000313" key="8">
    <source>
        <dbReference type="Proteomes" id="UP001243989"/>
    </source>
</evidence>
<organism evidence="7 8">
    <name type="scientific">Colletotrichum phormii</name>
    <dbReference type="NCBI Taxonomy" id="359342"/>
    <lineage>
        <taxon>Eukaryota</taxon>
        <taxon>Fungi</taxon>
        <taxon>Dikarya</taxon>
        <taxon>Ascomycota</taxon>
        <taxon>Pezizomycotina</taxon>
        <taxon>Sordariomycetes</taxon>
        <taxon>Hypocreomycetidae</taxon>
        <taxon>Glomerellales</taxon>
        <taxon>Glomerellaceae</taxon>
        <taxon>Colletotrichum</taxon>
        <taxon>Colletotrichum acutatum species complex</taxon>
    </lineage>
</organism>
<evidence type="ECO:0000259" key="6">
    <source>
        <dbReference type="PROSITE" id="PS51387"/>
    </source>
</evidence>
<dbReference type="InterPro" id="IPR050416">
    <property type="entry name" value="FAD-linked_Oxidoreductase"/>
</dbReference>
<dbReference type="EMBL" id="JAHMHQ010000005">
    <property type="protein sequence ID" value="KAK1640000.1"/>
    <property type="molecule type" value="Genomic_DNA"/>
</dbReference>
<keyword evidence="8" id="KW-1185">Reference proteome</keyword>
<comment type="similarity">
    <text evidence="2">Belongs to the oxygen-dependent FAD-linked oxidoreductase family.</text>
</comment>
<gene>
    <name evidence="7" type="ORF">BDP81DRAFT_313003</name>
</gene>
<sequence length="502" mass="56811">MTRITSPETIRDELRPRLSAGACIHLTDSEEFGRSNLRFTDYERPTYLAAVEPACEEDVIQVMKYAREKGIPFAPRSGHHAVTTTMRHLKDGILIDMRPLNKLEFDADERQVTVGGGVITDNFVKFLGSVGMEVNVGSCPTTGVIGVAFGAGLGRLQGKYGFLHDNMVSCKLVLADGSVVLVSEDSSSELFWAIRGAGHNFGIALEATFRVYPQANKGIHYTWDLEYTVEQCDAVFETLNNVHEVIPANLAIFVLWVRQSEGGRKANMPSSQHHILVNLVWSGPEAEADPWVQQFEDLKPVINSGKVITTWADLPWKTYKGMNHVLSKPEVWSKAPYKMMGAACVEKFDLKTTRAFFESVRSMNEEWAGKGFFGAMFECLPHQKVRELPSEATAFPWRWGSNHFLMLMATPLKLEFREKFEEHLDRWKKEFIATSGYGRLQQYVNYGNTTSSMRDPSEALYGYEPWRLEKLRALKHLYDPDNVFCWYQPLVEPEASDVANVI</sequence>
<comment type="caution">
    <text evidence="7">The sequence shown here is derived from an EMBL/GenBank/DDBJ whole genome shotgun (WGS) entry which is preliminary data.</text>
</comment>
<reference evidence="7" key="1">
    <citation type="submission" date="2021-06" db="EMBL/GenBank/DDBJ databases">
        <title>Comparative genomics, transcriptomics and evolutionary studies reveal genomic signatures of adaptation to plant cell wall in hemibiotrophic fungi.</title>
        <authorList>
            <consortium name="DOE Joint Genome Institute"/>
            <person name="Baroncelli R."/>
            <person name="Diaz J.F."/>
            <person name="Benocci T."/>
            <person name="Peng M."/>
            <person name="Battaglia E."/>
            <person name="Haridas S."/>
            <person name="Andreopoulos W."/>
            <person name="Labutti K."/>
            <person name="Pangilinan J."/>
            <person name="Floch G.L."/>
            <person name="Makela M.R."/>
            <person name="Henrissat B."/>
            <person name="Grigoriev I.V."/>
            <person name="Crouch J.A."/>
            <person name="De Vries R.P."/>
            <person name="Sukno S.A."/>
            <person name="Thon M.R."/>
        </authorList>
    </citation>
    <scope>NUCLEOTIDE SEQUENCE</scope>
    <source>
        <strain evidence="7">CBS 102054</strain>
    </source>
</reference>
<dbReference type="GO" id="GO:0071949">
    <property type="term" value="F:FAD binding"/>
    <property type="evidence" value="ECO:0007669"/>
    <property type="project" value="InterPro"/>
</dbReference>
<protein>
    <submittedName>
        <fullName evidence="7">FAD binding domain-containing protein</fullName>
    </submittedName>
</protein>
<dbReference type="Gene3D" id="3.30.465.10">
    <property type="match status" value="1"/>
</dbReference>
<dbReference type="Pfam" id="PF01565">
    <property type="entry name" value="FAD_binding_4"/>
    <property type="match status" value="1"/>
</dbReference>
<dbReference type="PANTHER" id="PTHR42973">
    <property type="entry name" value="BINDING OXIDOREDUCTASE, PUTATIVE (AFU_ORTHOLOGUE AFUA_1G17690)-RELATED"/>
    <property type="match status" value="1"/>
</dbReference>
<dbReference type="GeneID" id="85468719"/>
<dbReference type="InterPro" id="IPR036318">
    <property type="entry name" value="FAD-bd_PCMH-like_sf"/>
</dbReference>
<dbReference type="GO" id="GO:0016491">
    <property type="term" value="F:oxidoreductase activity"/>
    <property type="evidence" value="ECO:0007669"/>
    <property type="project" value="UniProtKB-KW"/>
</dbReference>
<evidence type="ECO:0000313" key="7">
    <source>
        <dbReference type="EMBL" id="KAK1640000.1"/>
    </source>
</evidence>
<keyword evidence="3" id="KW-0285">Flavoprotein</keyword>
<evidence type="ECO:0000256" key="4">
    <source>
        <dbReference type="ARBA" id="ARBA00022827"/>
    </source>
</evidence>
<comment type="cofactor">
    <cofactor evidence="1">
        <name>FAD</name>
        <dbReference type="ChEBI" id="CHEBI:57692"/>
    </cofactor>
</comment>
<dbReference type="InterPro" id="IPR012951">
    <property type="entry name" value="BBE"/>
</dbReference>
<keyword evidence="5" id="KW-0560">Oxidoreductase</keyword>
<proteinExistence type="inferred from homology"/>
<name>A0AAJ0EKL2_9PEZI</name>
<evidence type="ECO:0000256" key="2">
    <source>
        <dbReference type="ARBA" id="ARBA00005466"/>
    </source>
</evidence>